<dbReference type="Proteomes" id="UP000515703">
    <property type="component" value="Chromosome"/>
</dbReference>
<keyword evidence="1" id="KW-1133">Transmembrane helix</keyword>
<organism evidence="2 3">
    <name type="scientific">Anaerocolumna chitinilytica</name>
    <dbReference type="NCBI Taxonomy" id="1727145"/>
    <lineage>
        <taxon>Bacteria</taxon>
        <taxon>Bacillati</taxon>
        <taxon>Bacillota</taxon>
        <taxon>Clostridia</taxon>
        <taxon>Lachnospirales</taxon>
        <taxon>Lachnospiraceae</taxon>
        <taxon>Anaerocolumna</taxon>
    </lineage>
</organism>
<reference evidence="2 3" key="1">
    <citation type="submission" date="2020-08" db="EMBL/GenBank/DDBJ databases">
        <title>Draft genome sequencing of an Anaerocolumna strain isolated from anoxic soil subjected to BSD treatment.</title>
        <authorList>
            <person name="Uek A."/>
            <person name="Tonouchi A."/>
        </authorList>
    </citation>
    <scope>NUCLEOTIDE SEQUENCE [LARGE SCALE GENOMIC DNA]</scope>
    <source>
        <strain evidence="2 3">CTTW</strain>
    </source>
</reference>
<gene>
    <name evidence="2" type="ORF">bsdcttw_06290</name>
</gene>
<accession>A0A7I8DGF0</accession>
<keyword evidence="1" id="KW-0812">Transmembrane</keyword>
<proteinExistence type="predicted"/>
<reference evidence="2 3" key="2">
    <citation type="submission" date="2020-08" db="EMBL/GenBank/DDBJ databases">
        <authorList>
            <person name="Ueki A."/>
            <person name="Tonouchi A."/>
        </authorList>
    </citation>
    <scope>NUCLEOTIDE SEQUENCE [LARGE SCALE GENOMIC DNA]</scope>
    <source>
        <strain evidence="2 3">CTTW</strain>
    </source>
</reference>
<dbReference type="KEGG" id="acht:bsdcttw_06290"/>
<keyword evidence="1" id="KW-0472">Membrane</keyword>
<dbReference type="AlphaFoldDB" id="A0A7I8DGF0"/>
<feature type="transmembrane region" description="Helical" evidence="1">
    <location>
        <begin position="9"/>
        <end position="29"/>
    </location>
</feature>
<evidence type="ECO:0000313" key="3">
    <source>
        <dbReference type="Proteomes" id="UP000515703"/>
    </source>
</evidence>
<dbReference type="RefSeq" id="WP_185258000.1">
    <property type="nucleotide sequence ID" value="NZ_AP023368.1"/>
</dbReference>
<sequence>MKNILTKKVLIGLVIIVLIAAGVLLYLFGGNMNEFANRIPEVKKSQYMDDVKDKRDLRYGEIIPVFCKGAKLYVEVYNTMGSNELPQELWDKLDADEMAKTYGAKKVILNGPRYWVLNEIVGAGQTAEGKVADFGGIEMTQRAVLHSNIFSGTVGGKTYKENVVNRSTTYEYWKGNMVYELTAPDGSVYRMQSYSQQIDPTLTIDDLETLGSRLKLPEGWKYSARILKEDSILKANGKAFVINDDLGSSYQKINN</sequence>
<evidence type="ECO:0000256" key="1">
    <source>
        <dbReference type="SAM" id="Phobius"/>
    </source>
</evidence>
<protein>
    <submittedName>
        <fullName evidence="2">Uncharacterized protein</fullName>
    </submittedName>
</protein>
<dbReference type="EMBL" id="AP023368">
    <property type="protein sequence ID" value="BCJ97588.1"/>
    <property type="molecule type" value="Genomic_DNA"/>
</dbReference>
<evidence type="ECO:0000313" key="2">
    <source>
        <dbReference type="EMBL" id="BCJ97588.1"/>
    </source>
</evidence>
<name>A0A7I8DGF0_9FIRM</name>
<keyword evidence="3" id="KW-1185">Reference proteome</keyword>